<comment type="caution">
    <text evidence="10">The sequence shown here is derived from an EMBL/GenBank/DDBJ whole genome shotgun (WGS) entry which is preliminary data.</text>
</comment>
<evidence type="ECO:0000256" key="6">
    <source>
        <dbReference type="ARBA" id="ARBA00032535"/>
    </source>
</evidence>
<dbReference type="InterPro" id="IPR038763">
    <property type="entry name" value="DHH_sf"/>
</dbReference>
<dbReference type="PROSITE" id="PS51371">
    <property type="entry name" value="CBS"/>
    <property type="match status" value="1"/>
</dbReference>
<dbReference type="SMART" id="SM01131">
    <property type="entry name" value="DHHA2"/>
    <property type="match status" value="1"/>
</dbReference>
<evidence type="ECO:0000259" key="9">
    <source>
        <dbReference type="PROSITE" id="PS51371"/>
    </source>
</evidence>
<dbReference type="Pfam" id="PF07085">
    <property type="entry name" value="DRTGG"/>
    <property type="match status" value="1"/>
</dbReference>
<dbReference type="RefSeq" id="WP_204661209.1">
    <property type="nucleotide sequence ID" value="NZ_JAFBDT010000001.1"/>
</dbReference>
<dbReference type="PANTHER" id="PTHR12112:SF22">
    <property type="entry name" value="MANGANESE-DEPENDENT INORGANIC PYROPHOSPHATASE-RELATED"/>
    <property type="match status" value="1"/>
</dbReference>
<keyword evidence="11" id="KW-1185">Reference proteome</keyword>
<dbReference type="Proteomes" id="UP000767854">
    <property type="component" value="Unassembled WGS sequence"/>
</dbReference>
<organism evidence="10 11">
    <name type="scientific">Fusibacter tunisiensis</name>
    <dbReference type="NCBI Taxonomy" id="1008308"/>
    <lineage>
        <taxon>Bacteria</taxon>
        <taxon>Bacillati</taxon>
        <taxon>Bacillota</taxon>
        <taxon>Clostridia</taxon>
        <taxon>Eubacteriales</taxon>
        <taxon>Eubacteriales Family XII. Incertae Sedis</taxon>
        <taxon>Fusibacter</taxon>
    </lineage>
</organism>
<dbReference type="Gene3D" id="3.90.1640.10">
    <property type="entry name" value="inorganic pyrophosphatase (n-terminal core)"/>
    <property type="match status" value="2"/>
</dbReference>
<evidence type="ECO:0000256" key="1">
    <source>
        <dbReference type="ARBA" id="ARBA00001936"/>
    </source>
</evidence>
<dbReference type="Gene3D" id="3.10.310.20">
    <property type="entry name" value="DHHA2 domain"/>
    <property type="match status" value="1"/>
</dbReference>
<protein>
    <recommendedName>
        <fullName evidence="2">inorganic diphosphatase</fullName>
        <ecNumber evidence="2">3.6.1.1</ecNumber>
    </recommendedName>
    <alternativeName>
        <fullName evidence="6">Pyrophosphate phospho-hydrolase</fullName>
    </alternativeName>
</protein>
<dbReference type="SMART" id="SM00116">
    <property type="entry name" value="CBS"/>
    <property type="match status" value="2"/>
</dbReference>
<proteinExistence type="predicted"/>
<evidence type="ECO:0000256" key="4">
    <source>
        <dbReference type="ARBA" id="ARBA00022801"/>
    </source>
</evidence>
<keyword evidence="4 10" id="KW-0378">Hydrolase</keyword>
<evidence type="ECO:0000256" key="7">
    <source>
        <dbReference type="ARBA" id="ARBA00047820"/>
    </source>
</evidence>
<dbReference type="InterPro" id="IPR046342">
    <property type="entry name" value="CBS_dom_sf"/>
</dbReference>
<dbReference type="SUPFAM" id="SSF54631">
    <property type="entry name" value="CBS-domain pair"/>
    <property type="match status" value="1"/>
</dbReference>
<evidence type="ECO:0000256" key="5">
    <source>
        <dbReference type="ARBA" id="ARBA00023211"/>
    </source>
</evidence>
<comment type="cofactor">
    <cofactor evidence="1">
        <name>Mn(2+)</name>
        <dbReference type="ChEBI" id="CHEBI:29035"/>
    </cofactor>
</comment>
<dbReference type="InterPro" id="IPR004097">
    <property type="entry name" value="DHHA2"/>
</dbReference>
<feature type="domain" description="CBS" evidence="9">
    <location>
        <begin position="69"/>
        <end position="130"/>
    </location>
</feature>
<sequence>MNDELLIFGHKNPDTDSVTSAISLAYLKTELGYKATPYVLGELSKETEFALSYFDMASPKHLKNVKIQMKDLNYDRVEPVSPENSILTAYNHMNKNKIRTLPVVDDHNHLIGIVTMKDIAMNAINGNINTINTTFDNIRNDLNAISLSYANSSINGSIIVTSFHDSTIIENDVLRRTSVVITGDRYDVIDYAIQRKVQLIIVTGGHRIPDVLIEKAAVSRVNMLVTPFDTYYTSKLINQTNFISSIMMSDRLIRFKEDEYMENCKDIVQSSKHSKFPVIDSQNRYLGIVGRTHFLYPTKKKVILVDHNEYAQSADGLNEADVLEIIDHHKLGDISTALPIVIRSMPVGSTNTILCKLYKESNVPIPKNMAGIMLSGIISDTLYLKSPTTTPDDIESVKYLSDLAGIETSKFAMELFKSGTSLVGRTVEEIFHNDFKSFIIEGYKIGISQVFTLNFSEILDDQTTFLNYIKGVQKNSDYYITLMLVTDIIKEGSYVMFSSAHDKLLSVAFNQTIEQGTFIPNCVSRKKQIIPKLIQAIKLLK</sequence>
<evidence type="ECO:0000313" key="11">
    <source>
        <dbReference type="Proteomes" id="UP000767854"/>
    </source>
</evidence>
<dbReference type="Pfam" id="PF00571">
    <property type="entry name" value="CBS"/>
    <property type="match status" value="2"/>
</dbReference>
<dbReference type="InterPro" id="IPR038222">
    <property type="entry name" value="DHHA2_dom_sf"/>
</dbReference>
<dbReference type="Pfam" id="PF01368">
    <property type="entry name" value="DHH"/>
    <property type="match status" value="1"/>
</dbReference>
<gene>
    <name evidence="10" type="ORF">JOC49_000164</name>
</gene>
<dbReference type="GO" id="GO:0004427">
    <property type="term" value="F:inorganic diphosphate phosphatase activity"/>
    <property type="evidence" value="ECO:0007669"/>
    <property type="project" value="UniProtKB-EC"/>
</dbReference>
<dbReference type="InterPro" id="IPR001667">
    <property type="entry name" value="DDH_dom"/>
</dbReference>
<dbReference type="NCBIfam" id="NF011442">
    <property type="entry name" value="PRK14869.1-4"/>
    <property type="match status" value="1"/>
</dbReference>
<reference evidence="10 11" key="1">
    <citation type="submission" date="2021-01" db="EMBL/GenBank/DDBJ databases">
        <title>Genomic Encyclopedia of Type Strains, Phase IV (KMG-IV): sequencing the most valuable type-strain genomes for metagenomic binning, comparative biology and taxonomic classification.</title>
        <authorList>
            <person name="Goeker M."/>
        </authorList>
    </citation>
    <scope>NUCLEOTIDE SEQUENCE [LARGE SCALE GENOMIC DNA]</scope>
    <source>
        <strain evidence="10 11">DSM 24436</strain>
    </source>
</reference>
<dbReference type="EC" id="3.6.1.1" evidence="2"/>
<evidence type="ECO:0000256" key="2">
    <source>
        <dbReference type="ARBA" id="ARBA00012146"/>
    </source>
</evidence>
<comment type="catalytic activity">
    <reaction evidence="7">
        <text>diphosphate + H2O = 2 phosphate + H(+)</text>
        <dbReference type="Rhea" id="RHEA:24576"/>
        <dbReference type="ChEBI" id="CHEBI:15377"/>
        <dbReference type="ChEBI" id="CHEBI:15378"/>
        <dbReference type="ChEBI" id="CHEBI:33019"/>
        <dbReference type="ChEBI" id="CHEBI:43474"/>
        <dbReference type="EC" id="3.6.1.1"/>
    </reaction>
</comment>
<dbReference type="InterPro" id="IPR028979">
    <property type="entry name" value="Ser_kin/Pase_Hpr-like_N_sf"/>
</dbReference>
<keyword evidence="5" id="KW-0464">Manganese</keyword>
<evidence type="ECO:0000313" key="10">
    <source>
        <dbReference type="EMBL" id="MBM7560655.1"/>
    </source>
</evidence>
<dbReference type="PANTHER" id="PTHR12112">
    <property type="entry name" value="BNIP - RELATED"/>
    <property type="match status" value="1"/>
</dbReference>
<dbReference type="EMBL" id="JAFBDT010000001">
    <property type="protein sequence ID" value="MBM7560655.1"/>
    <property type="molecule type" value="Genomic_DNA"/>
</dbReference>
<keyword evidence="3" id="KW-0479">Metal-binding</keyword>
<dbReference type="Pfam" id="PF02833">
    <property type="entry name" value="DHHA2"/>
    <property type="match status" value="1"/>
</dbReference>
<evidence type="ECO:0000256" key="3">
    <source>
        <dbReference type="ARBA" id="ARBA00022723"/>
    </source>
</evidence>
<evidence type="ECO:0000256" key="8">
    <source>
        <dbReference type="PROSITE-ProRule" id="PRU00703"/>
    </source>
</evidence>
<accession>A0ABS2MMM2</accession>
<name>A0ABS2MMM2_9FIRM</name>
<dbReference type="SUPFAM" id="SSF75138">
    <property type="entry name" value="HprK N-terminal domain-like"/>
    <property type="match status" value="1"/>
</dbReference>
<dbReference type="SUPFAM" id="SSF64182">
    <property type="entry name" value="DHH phosphoesterases"/>
    <property type="match status" value="1"/>
</dbReference>
<dbReference type="InterPro" id="IPR010766">
    <property type="entry name" value="DRTGG"/>
</dbReference>
<keyword evidence="8" id="KW-0129">CBS domain</keyword>
<dbReference type="Gene3D" id="3.40.1390.20">
    <property type="entry name" value="HprK N-terminal domain-like"/>
    <property type="match status" value="1"/>
</dbReference>
<dbReference type="NCBIfam" id="NF011443">
    <property type="entry name" value="PRK14869.1-5"/>
    <property type="match status" value="1"/>
</dbReference>
<dbReference type="InterPro" id="IPR000644">
    <property type="entry name" value="CBS_dom"/>
</dbReference>